<evidence type="ECO:0000256" key="1">
    <source>
        <dbReference type="ARBA" id="ARBA00004651"/>
    </source>
</evidence>
<feature type="transmembrane region" description="Helical" evidence="7">
    <location>
        <begin position="152"/>
        <end position="171"/>
    </location>
</feature>
<reference evidence="10" key="1">
    <citation type="submission" date="2020-08" db="EMBL/GenBank/DDBJ databases">
        <title>Genome public.</title>
        <authorList>
            <person name="Liu C."/>
            <person name="Sun Q."/>
        </authorList>
    </citation>
    <scope>NUCLEOTIDE SEQUENCE</scope>
    <source>
        <strain evidence="10">NSJ-44</strain>
    </source>
</reference>
<sequence length="255" mass="26946">MEFVAYGVLGLFAFLFGSCTGSFINVVAYRLPRKLDMVKGRSFCPACGKTLKAYDMIPVLSFFCLKGRCRFCKEKISPRYPAVEALSGAVALACVWVHGYTLAALIAFSSCAVLLAVALIDWDTQEIPNGLVLALAVPALAAIGVFPEVSLLSRGIGLVAVSLPMLAMALLIKNSFGGGDIKLMAVCGLLLGWQQILVGTFFALLTAGGYGAYLLATHKKGRKDTIAFGPFLAAGVALALLAGEPVLHAYLSLFI</sequence>
<evidence type="ECO:0000256" key="2">
    <source>
        <dbReference type="ARBA" id="ARBA00005801"/>
    </source>
</evidence>
<dbReference type="PANTHER" id="PTHR30487">
    <property type="entry name" value="TYPE 4 PREPILIN-LIKE PROTEINS LEADER PEPTIDE-PROCESSING ENZYME"/>
    <property type="match status" value="1"/>
</dbReference>
<dbReference type="EMBL" id="JACRSO010000006">
    <property type="protein sequence ID" value="MBC8530106.1"/>
    <property type="molecule type" value="Genomic_DNA"/>
</dbReference>
<evidence type="ECO:0000259" key="9">
    <source>
        <dbReference type="Pfam" id="PF06750"/>
    </source>
</evidence>
<feature type="domain" description="Prepilin peptidase A24 N-terminal" evidence="9">
    <location>
        <begin position="15"/>
        <end position="96"/>
    </location>
</feature>
<dbReference type="InterPro" id="IPR050882">
    <property type="entry name" value="Prepilin_peptidase/N-MTase"/>
</dbReference>
<keyword evidence="11" id="KW-1185">Reference proteome</keyword>
<keyword evidence="5 7" id="KW-1133">Transmembrane helix</keyword>
<organism evidence="10 11">
    <name type="scientific">Luoshenia tenuis</name>
    <dbReference type="NCBI Taxonomy" id="2763654"/>
    <lineage>
        <taxon>Bacteria</taxon>
        <taxon>Bacillati</taxon>
        <taxon>Bacillota</taxon>
        <taxon>Clostridia</taxon>
        <taxon>Christensenellales</taxon>
        <taxon>Christensenellaceae</taxon>
        <taxon>Luoshenia</taxon>
    </lineage>
</organism>
<dbReference type="InterPro" id="IPR010627">
    <property type="entry name" value="Prepilin_pept_A24_N"/>
</dbReference>
<comment type="caution">
    <text evidence="10">The sequence shown here is derived from an EMBL/GenBank/DDBJ whole genome shotgun (WGS) entry which is preliminary data.</text>
</comment>
<feature type="domain" description="Prepilin type IV endopeptidase peptidase" evidence="8">
    <location>
        <begin position="111"/>
        <end position="211"/>
    </location>
</feature>
<dbReference type="GO" id="GO:0004190">
    <property type="term" value="F:aspartic-type endopeptidase activity"/>
    <property type="evidence" value="ECO:0007669"/>
    <property type="project" value="InterPro"/>
</dbReference>
<dbReference type="RefSeq" id="WP_249285852.1">
    <property type="nucleotide sequence ID" value="NZ_JACRSO010000006.1"/>
</dbReference>
<evidence type="ECO:0000313" key="10">
    <source>
        <dbReference type="EMBL" id="MBC8530106.1"/>
    </source>
</evidence>
<feature type="transmembrane region" description="Helical" evidence="7">
    <location>
        <begin position="183"/>
        <end position="207"/>
    </location>
</feature>
<feature type="transmembrane region" description="Helical" evidence="7">
    <location>
        <begin position="6"/>
        <end position="31"/>
    </location>
</feature>
<dbReference type="GO" id="GO:0006465">
    <property type="term" value="P:signal peptide processing"/>
    <property type="evidence" value="ECO:0007669"/>
    <property type="project" value="TreeGrafter"/>
</dbReference>
<dbReference type="Pfam" id="PF01478">
    <property type="entry name" value="Peptidase_A24"/>
    <property type="match status" value="1"/>
</dbReference>
<dbReference type="Gene3D" id="1.20.120.1220">
    <property type="match status" value="1"/>
</dbReference>
<accession>A0A926HPE4</accession>
<evidence type="ECO:0000256" key="4">
    <source>
        <dbReference type="ARBA" id="ARBA00022692"/>
    </source>
</evidence>
<keyword evidence="4 7" id="KW-0812">Transmembrane</keyword>
<dbReference type="PANTHER" id="PTHR30487:SF0">
    <property type="entry name" value="PREPILIN LEADER PEPTIDASE_N-METHYLTRANSFERASE-RELATED"/>
    <property type="match status" value="1"/>
</dbReference>
<evidence type="ECO:0000256" key="3">
    <source>
        <dbReference type="ARBA" id="ARBA00022475"/>
    </source>
</evidence>
<feature type="transmembrane region" description="Helical" evidence="7">
    <location>
        <begin position="227"/>
        <end position="251"/>
    </location>
</feature>
<gene>
    <name evidence="10" type="ORF">H8699_11755</name>
</gene>
<protein>
    <submittedName>
        <fullName evidence="10">Prepilin peptidase</fullName>
    </submittedName>
</protein>
<comment type="subcellular location">
    <subcellularLocation>
        <location evidence="1">Cell membrane</location>
        <topology evidence="1">Multi-pass membrane protein</topology>
    </subcellularLocation>
</comment>
<dbReference type="Proteomes" id="UP000654279">
    <property type="component" value="Unassembled WGS sequence"/>
</dbReference>
<evidence type="ECO:0000313" key="11">
    <source>
        <dbReference type="Proteomes" id="UP000654279"/>
    </source>
</evidence>
<dbReference type="InterPro" id="IPR000045">
    <property type="entry name" value="Prepilin_IV_endopep_pep"/>
</dbReference>
<keyword evidence="6 7" id="KW-0472">Membrane</keyword>
<proteinExistence type="inferred from homology"/>
<evidence type="ECO:0000256" key="6">
    <source>
        <dbReference type="ARBA" id="ARBA00023136"/>
    </source>
</evidence>
<dbReference type="GO" id="GO:0005886">
    <property type="term" value="C:plasma membrane"/>
    <property type="evidence" value="ECO:0007669"/>
    <property type="project" value="UniProtKB-SubCell"/>
</dbReference>
<evidence type="ECO:0000259" key="8">
    <source>
        <dbReference type="Pfam" id="PF01478"/>
    </source>
</evidence>
<feature type="transmembrane region" description="Helical" evidence="7">
    <location>
        <begin position="104"/>
        <end position="122"/>
    </location>
</feature>
<name>A0A926HPE4_9FIRM</name>
<evidence type="ECO:0000256" key="5">
    <source>
        <dbReference type="ARBA" id="ARBA00022989"/>
    </source>
</evidence>
<feature type="transmembrane region" description="Helical" evidence="7">
    <location>
        <begin position="129"/>
        <end position="146"/>
    </location>
</feature>
<comment type="similarity">
    <text evidence="2">Belongs to the peptidase A24 family.</text>
</comment>
<evidence type="ECO:0000256" key="7">
    <source>
        <dbReference type="SAM" id="Phobius"/>
    </source>
</evidence>
<keyword evidence="3" id="KW-1003">Cell membrane</keyword>
<dbReference type="AlphaFoldDB" id="A0A926HPE4"/>
<dbReference type="Pfam" id="PF06750">
    <property type="entry name" value="A24_N_bact"/>
    <property type="match status" value="1"/>
</dbReference>